<comment type="caution">
    <text evidence="3">The sequence shown here is derived from an EMBL/GenBank/DDBJ whole genome shotgun (WGS) entry which is preliminary data.</text>
</comment>
<proteinExistence type="predicted"/>
<reference evidence="3 4" key="1">
    <citation type="submission" date="2021-03" db="EMBL/GenBank/DDBJ databases">
        <title>Fibrella sp. HMF5036 genome sequencing and assembly.</title>
        <authorList>
            <person name="Kang H."/>
            <person name="Kim H."/>
            <person name="Bae S."/>
            <person name="Joh K."/>
        </authorList>
    </citation>
    <scope>NUCLEOTIDE SEQUENCE [LARGE SCALE GENOMIC DNA]</scope>
    <source>
        <strain evidence="3 4">HMF5036</strain>
    </source>
</reference>
<evidence type="ECO:0000313" key="3">
    <source>
        <dbReference type="EMBL" id="MBO0933060.1"/>
    </source>
</evidence>
<feature type="transmembrane region" description="Helical" evidence="2">
    <location>
        <begin position="201"/>
        <end position="223"/>
    </location>
</feature>
<keyword evidence="2" id="KW-0812">Transmembrane</keyword>
<accession>A0A939GA11</accession>
<name>A0A939GA11_9BACT</name>
<gene>
    <name evidence="3" type="ORF">J2I48_18775</name>
</gene>
<sequence>MAIQTPGPMVVRRLYHFAFALPMNKLICLCLLMLVAVAGRAQDNIILKTGQEVSAKVLEVSKAEIKYKRADNPDGPIYTMTAGEVFLIKYANGTKDVLAEQPQAPAPQLMPGQPNGGPAYRNMNRRQGRLRPGVDRLGDRGPGMPGGAAPALVGLRYHSGLFSNYFVDGQGTRLGYGEARTMMAGQPDALRALQRGRQLRVAALVTAIPAVALIVTGVALAAYGQRGGRNGGFGRSNDPDDFGPNGIRNDRNDRGDRVVGAALAGGGLLLGITSAVLSHKATIRFRAAARYRAGEGTSLQLTPAKQGLGVGLVMRF</sequence>
<evidence type="ECO:0000313" key="4">
    <source>
        <dbReference type="Proteomes" id="UP000664795"/>
    </source>
</evidence>
<dbReference type="EMBL" id="JAFMYU010000016">
    <property type="protein sequence ID" value="MBO0933060.1"/>
    <property type="molecule type" value="Genomic_DNA"/>
</dbReference>
<feature type="transmembrane region" description="Helical" evidence="2">
    <location>
        <begin position="14"/>
        <end position="38"/>
    </location>
</feature>
<feature type="region of interest" description="Disordered" evidence="1">
    <location>
        <begin position="229"/>
        <end position="252"/>
    </location>
</feature>
<keyword evidence="2" id="KW-0472">Membrane</keyword>
<feature type="transmembrane region" description="Helical" evidence="2">
    <location>
        <begin position="258"/>
        <end position="277"/>
    </location>
</feature>
<dbReference type="RefSeq" id="WP_207337024.1">
    <property type="nucleotide sequence ID" value="NZ_JAFMYU010000016.1"/>
</dbReference>
<dbReference type="Proteomes" id="UP000664795">
    <property type="component" value="Unassembled WGS sequence"/>
</dbReference>
<dbReference type="AlphaFoldDB" id="A0A939GA11"/>
<evidence type="ECO:0000256" key="2">
    <source>
        <dbReference type="SAM" id="Phobius"/>
    </source>
</evidence>
<organism evidence="3 4">
    <name type="scientific">Fibrella aquatilis</name>
    <dbReference type="NCBI Taxonomy" id="2817059"/>
    <lineage>
        <taxon>Bacteria</taxon>
        <taxon>Pseudomonadati</taxon>
        <taxon>Bacteroidota</taxon>
        <taxon>Cytophagia</taxon>
        <taxon>Cytophagales</taxon>
        <taxon>Spirosomataceae</taxon>
        <taxon>Fibrella</taxon>
    </lineage>
</organism>
<protein>
    <submittedName>
        <fullName evidence="3">Uncharacterized protein</fullName>
    </submittedName>
</protein>
<keyword evidence="2" id="KW-1133">Transmembrane helix</keyword>
<keyword evidence="4" id="KW-1185">Reference proteome</keyword>
<evidence type="ECO:0000256" key="1">
    <source>
        <dbReference type="SAM" id="MobiDB-lite"/>
    </source>
</evidence>